<dbReference type="InterPro" id="IPR004670">
    <property type="entry name" value="NhaA"/>
</dbReference>
<accession>A0A3B1E777</accession>
<feature type="transmembrane region" description="Helical" evidence="6">
    <location>
        <begin position="62"/>
        <end position="80"/>
    </location>
</feature>
<evidence type="ECO:0000256" key="4">
    <source>
        <dbReference type="ARBA" id="ARBA00022989"/>
    </source>
</evidence>
<feature type="transmembrane region" description="Helical" evidence="6">
    <location>
        <begin position="206"/>
        <end position="237"/>
    </location>
</feature>
<feature type="transmembrane region" description="Helical" evidence="6">
    <location>
        <begin position="371"/>
        <end position="393"/>
    </location>
</feature>
<comment type="subcellular location">
    <subcellularLocation>
        <location evidence="1">Cell inner membrane</location>
        <topology evidence="1">Multi-pass membrane protein</topology>
    </subcellularLocation>
</comment>
<evidence type="ECO:0000256" key="3">
    <source>
        <dbReference type="ARBA" id="ARBA00022692"/>
    </source>
</evidence>
<dbReference type="InterPro" id="IPR023171">
    <property type="entry name" value="Na/H_antiporter_dom_sf"/>
</dbReference>
<reference evidence="7" key="1">
    <citation type="submission" date="2018-10" db="EMBL/GenBank/DDBJ databases">
        <authorList>
            <person name="Aoki K."/>
        </authorList>
    </citation>
    <scope>NUCLEOTIDE SEQUENCE</scope>
</reference>
<feature type="transmembrane region" description="Helical" evidence="6">
    <location>
        <begin position="126"/>
        <end position="144"/>
    </location>
</feature>
<dbReference type="HAMAP" id="MF_01844">
    <property type="entry name" value="NhaA"/>
    <property type="match status" value="1"/>
</dbReference>
<gene>
    <name evidence="7" type="ORF">MNB_ARC-1_818</name>
</gene>
<dbReference type="NCBIfam" id="TIGR00773">
    <property type="entry name" value="NhaA"/>
    <property type="match status" value="1"/>
</dbReference>
<sequence length="430" mass="46897">MTQHLHTIERFIKDESFSGILLFIATITAVVVANSMFGEYYFNIWHTTLGVVFGEHTISMSLLAWINDGLMALFFLMVGLEIKRELIVGELSSIKKASFPIVAAIGGMIVPALIYVAFNIGSPKGFGIPMATDIAFALGILVLLGKKVNPALKLFLVALAVVDDLGAVLVVATVYTNEIHFEYFIHAGIVYAFIWLLNYKQVTALLPYLIAGIALWIFIHSIGVHATIAGVLLAFAIPIKSKVDEKEFIKTTKESMDEFDKHIDSIPILNHHQIDALEDISYNYDNVQNPLVKLEHQLHGLSAFLIMPLFAFANAGVVLDFSALSSNMLIVLGVVVGLVVGKPIGIVGFTYLSHKLKIAQKPDDLGWDEVVATGLLGGIGFTMSIFITQLAFVDESLIGAVKLGIFFASCIAGILGVCMILKAYNKRAQH</sequence>
<feature type="transmembrane region" description="Helical" evidence="6">
    <location>
        <begin position="328"/>
        <end position="351"/>
    </location>
</feature>
<feature type="transmembrane region" description="Helical" evidence="6">
    <location>
        <begin position="101"/>
        <end position="120"/>
    </location>
</feature>
<feature type="transmembrane region" description="Helical" evidence="6">
    <location>
        <begin position="301"/>
        <end position="321"/>
    </location>
</feature>
<dbReference type="GO" id="GO:0015385">
    <property type="term" value="F:sodium:proton antiporter activity"/>
    <property type="evidence" value="ECO:0007669"/>
    <property type="project" value="TreeGrafter"/>
</dbReference>
<feature type="transmembrane region" description="Helical" evidence="6">
    <location>
        <begin position="405"/>
        <end position="424"/>
    </location>
</feature>
<evidence type="ECO:0000313" key="7">
    <source>
        <dbReference type="EMBL" id="VAY87261.1"/>
    </source>
</evidence>
<evidence type="ECO:0000256" key="1">
    <source>
        <dbReference type="ARBA" id="ARBA00004429"/>
    </source>
</evidence>
<dbReference type="GO" id="GO:0005886">
    <property type="term" value="C:plasma membrane"/>
    <property type="evidence" value="ECO:0007669"/>
    <property type="project" value="UniProtKB-SubCell"/>
</dbReference>
<dbReference type="PANTHER" id="PTHR30341:SF0">
    <property type="entry name" value="NA(+)_H(+) ANTIPORTER NHAA"/>
    <property type="match status" value="1"/>
</dbReference>
<feature type="transmembrane region" description="Helical" evidence="6">
    <location>
        <begin position="181"/>
        <end position="199"/>
    </location>
</feature>
<protein>
    <submittedName>
        <fullName evidence="7">Na+/H+ antiporter NhaA type</fullName>
    </submittedName>
</protein>
<evidence type="ECO:0000256" key="6">
    <source>
        <dbReference type="SAM" id="Phobius"/>
    </source>
</evidence>
<feature type="transmembrane region" description="Helical" evidence="6">
    <location>
        <begin position="20"/>
        <end position="42"/>
    </location>
</feature>
<keyword evidence="4 6" id="KW-1133">Transmembrane helix</keyword>
<dbReference type="AlphaFoldDB" id="A0A3B1E777"/>
<name>A0A3B1E777_9ZZZZ</name>
<keyword evidence="2" id="KW-1003">Cell membrane</keyword>
<proteinExistence type="inferred from homology"/>
<dbReference type="PANTHER" id="PTHR30341">
    <property type="entry name" value="SODIUM ION/PROTON ANTIPORTER NHAA-RELATED"/>
    <property type="match status" value="1"/>
</dbReference>
<dbReference type="Gene3D" id="1.20.1530.10">
    <property type="entry name" value="Na+/H+ antiporter like domain"/>
    <property type="match status" value="1"/>
</dbReference>
<keyword evidence="5 6" id="KW-0472">Membrane</keyword>
<feature type="transmembrane region" description="Helical" evidence="6">
    <location>
        <begin position="151"/>
        <end position="175"/>
    </location>
</feature>
<organism evidence="7">
    <name type="scientific">hydrothermal vent metagenome</name>
    <dbReference type="NCBI Taxonomy" id="652676"/>
    <lineage>
        <taxon>unclassified sequences</taxon>
        <taxon>metagenomes</taxon>
        <taxon>ecological metagenomes</taxon>
    </lineage>
</organism>
<dbReference type="Pfam" id="PF06965">
    <property type="entry name" value="Na_H_antiport_1"/>
    <property type="match status" value="1"/>
</dbReference>
<dbReference type="GO" id="GO:0006885">
    <property type="term" value="P:regulation of pH"/>
    <property type="evidence" value="ECO:0007669"/>
    <property type="project" value="InterPro"/>
</dbReference>
<keyword evidence="3 6" id="KW-0812">Transmembrane</keyword>
<dbReference type="EMBL" id="UOYO01000021">
    <property type="protein sequence ID" value="VAY87261.1"/>
    <property type="molecule type" value="Genomic_DNA"/>
</dbReference>
<evidence type="ECO:0000256" key="2">
    <source>
        <dbReference type="ARBA" id="ARBA00022475"/>
    </source>
</evidence>
<evidence type="ECO:0000256" key="5">
    <source>
        <dbReference type="ARBA" id="ARBA00023136"/>
    </source>
</evidence>